<keyword evidence="11" id="KW-1185">Reference proteome</keyword>
<dbReference type="NCBIfam" id="TIGR02433">
    <property type="entry name" value="lysidine_TilS_C"/>
    <property type="match status" value="1"/>
</dbReference>
<comment type="similarity">
    <text evidence="8">Belongs to the tRNA(Ile)-lysidine synthase family.</text>
</comment>
<reference evidence="11" key="1">
    <citation type="submission" date="2018-05" db="EMBL/GenBank/DDBJ databases">
        <authorList>
            <person name="Hao L."/>
        </authorList>
    </citation>
    <scope>NUCLEOTIDE SEQUENCE [LARGE SCALE GENOMIC DNA]</scope>
</reference>
<dbReference type="SUPFAM" id="SSF56037">
    <property type="entry name" value="PheT/TilS domain"/>
    <property type="match status" value="1"/>
</dbReference>
<dbReference type="HAMAP" id="MF_01161">
    <property type="entry name" value="tRNA_Ile_lys_synt"/>
    <property type="match status" value="1"/>
</dbReference>
<comment type="domain">
    <text evidence="8">The N-terminal region contains the highly conserved SGGXDS motif, predicted to be a P-loop motif involved in ATP binding.</text>
</comment>
<dbReference type="GO" id="GO:0006400">
    <property type="term" value="P:tRNA modification"/>
    <property type="evidence" value="ECO:0007669"/>
    <property type="project" value="UniProtKB-UniRule"/>
</dbReference>
<dbReference type="Proteomes" id="UP000249818">
    <property type="component" value="Chromosome BARAN1"/>
</dbReference>
<keyword evidence="6 8" id="KW-0067">ATP-binding</keyword>
<name>A0A2X3K6K4_9BACT</name>
<dbReference type="Gene3D" id="1.20.59.20">
    <property type="match status" value="1"/>
</dbReference>
<comment type="subcellular location">
    <subcellularLocation>
        <location evidence="1 8">Cytoplasm</location>
    </subcellularLocation>
</comment>
<protein>
    <recommendedName>
        <fullName evidence="8">tRNA(Ile)-lysidine synthase</fullName>
        <ecNumber evidence="8">6.3.4.19</ecNumber>
    </recommendedName>
    <alternativeName>
        <fullName evidence="8">tRNA(Ile)-2-lysyl-cytidine synthase</fullName>
    </alternativeName>
    <alternativeName>
        <fullName evidence="8">tRNA(Ile)-lysidine synthetase</fullName>
    </alternativeName>
</protein>
<dbReference type="PANTHER" id="PTHR43033:SF1">
    <property type="entry name" value="TRNA(ILE)-LYSIDINE SYNTHASE-RELATED"/>
    <property type="match status" value="1"/>
</dbReference>
<dbReference type="Gene3D" id="3.40.50.620">
    <property type="entry name" value="HUPs"/>
    <property type="match status" value="1"/>
</dbReference>
<dbReference type="AlphaFoldDB" id="A0A2X3K6K4"/>
<dbReference type="NCBIfam" id="TIGR02432">
    <property type="entry name" value="lysidine_TilS_N"/>
    <property type="match status" value="1"/>
</dbReference>
<sequence length="448" mass="49000">MLARVREAIRRYGLLGPGERVLVAVSGGADSLALLHALDRLRDELSLTLTVAHLDHGIRPDTAEDLAVVQGAAMGLGLPLICDRVDVPALARATKINLEEAARLVRREFLTRAAREVGAGKIALGHTRTDVAETVLLHLLRGAGPRGLRGILPSTPPYIRPLILLSREETRSFCAREGIPFRDDPTNEDRSLLRNAIRHDVLPILSRRNPRAEEALARAAGLLAEAEEALAWAADLAHAEASREDGLDLELLRSLPRSVQTLVVRRAGEEAGVSLAQRHVEAVVEGIRRGRGEVHLPHGLSARIGSGVLQFGSPDRGLALPSAWEVPGEGEAVIGELGWAFSLRRIPRPPRLVPPNPFTAYLDPHRLAPPLLVRTPRPGDRLRPFGLAGTKRVRDLLMEAHIPHWERGQWPLLCDGVGIAWVVGVRPSEDHRVAMETDEVLRVEARRL</sequence>
<dbReference type="InterPro" id="IPR012094">
    <property type="entry name" value="tRNA_Ile_lys_synt"/>
</dbReference>
<dbReference type="Pfam" id="PF11734">
    <property type="entry name" value="TilS_C"/>
    <property type="match status" value="1"/>
</dbReference>
<evidence type="ECO:0000256" key="7">
    <source>
        <dbReference type="ARBA" id="ARBA00048539"/>
    </source>
</evidence>
<proteinExistence type="inferred from homology"/>
<evidence type="ECO:0000256" key="4">
    <source>
        <dbReference type="ARBA" id="ARBA00022694"/>
    </source>
</evidence>
<dbReference type="Pfam" id="PF01171">
    <property type="entry name" value="ATP_bind_3"/>
    <property type="match status" value="1"/>
</dbReference>
<dbReference type="InterPro" id="IPR012795">
    <property type="entry name" value="tRNA_Ile_lys_synt_N"/>
</dbReference>
<keyword evidence="5 8" id="KW-0547">Nucleotide-binding</keyword>
<dbReference type="RefSeq" id="WP_122031150.1">
    <property type="nucleotide sequence ID" value="NZ_LS483254.1"/>
</dbReference>
<dbReference type="EMBL" id="LS483254">
    <property type="protein sequence ID" value="SQD92867.1"/>
    <property type="molecule type" value="Genomic_DNA"/>
</dbReference>
<dbReference type="OrthoDB" id="9807403at2"/>
<evidence type="ECO:0000256" key="3">
    <source>
        <dbReference type="ARBA" id="ARBA00022598"/>
    </source>
</evidence>
<feature type="domain" description="Lysidine-tRNA(Ile) synthetase C-terminal" evidence="9">
    <location>
        <begin position="371"/>
        <end position="443"/>
    </location>
</feature>
<dbReference type="SUPFAM" id="SSF52402">
    <property type="entry name" value="Adenine nucleotide alpha hydrolases-like"/>
    <property type="match status" value="1"/>
</dbReference>
<evidence type="ECO:0000259" key="9">
    <source>
        <dbReference type="SMART" id="SM00977"/>
    </source>
</evidence>
<evidence type="ECO:0000313" key="11">
    <source>
        <dbReference type="Proteomes" id="UP000249818"/>
    </source>
</evidence>
<evidence type="ECO:0000256" key="5">
    <source>
        <dbReference type="ARBA" id="ARBA00022741"/>
    </source>
</evidence>
<dbReference type="SUPFAM" id="SSF82829">
    <property type="entry name" value="MesJ substrate recognition domain-like"/>
    <property type="match status" value="1"/>
</dbReference>
<evidence type="ECO:0000256" key="8">
    <source>
        <dbReference type="HAMAP-Rule" id="MF_01161"/>
    </source>
</evidence>
<dbReference type="EC" id="6.3.4.19" evidence="8"/>
<evidence type="ECO:0000256" key="2">
    <source>
        <dbReference type="ARBA" id="ARBA00022490"/>
    </source>
</evidence>
<keyword evidence="3 8" id="KW-0436">Ligase</keyword>
<feature type="binding site" evidence="8">
    <location>
        <begin position="26"/>
        <end position="31"/>
    </location>
    <ligand>
        <name>ATP</name>
        <dbReference type="ChEBI" id="CHEBI:30616"/>
    </ligand>
</feature>
<dbReference type="InterPro" id="IPR014729">
    <property type="entry name" value="Rossmann-like_a/b/a_fold"/>
</dbReference>
<keyword evidence="2 8" id="KW-0963">Cytoplasm</keyword>
<comment type="function">
    <text evidence="8">Ligates lysine onto the cytidine present at position 34 of the AUA codon-specific tRNA(Ile) that contains the anticodon CAU, in an ATP-dependent manner. Cytidine is converted to lysidine, thus changing the amino acid specificity of the tRNA from methionine to isoleucine.</text>
</comment>
<accession>A0A2X3K6K4</accession>
<dbReference type="SMART" id="SM00977">
    <property type="entry name" value="TilS_C"/>
    <property type="match status" value="1"/>
</dbReference>
<dbReference type="GO" id="GO:0005737">
    <property type="term" value="C:cytoplasm"/>
    <property type="evidence" value="ECO:0007669"/>
    <property type="project" value="UniProtKB-SubCell"/>
</dbReference>
<organism evidence="10 11">
    <name type="scientific">Candidatus Bipolaricaulis anaerobius</name>
    <dbReference type="NCBI Taxonomy" id="2026885"/>
    <lineage>
        <taxon>Bacteria</taxon>
        <taxon>Candidatus Bipolaricaulota</taxon>
        <taxon>Candidatus Bipolaricaulia</taxon>
        <taxon>Candidatus Bipolaricaulales</taxon>
        <taxon>Candidatus Bipolaricaulaceae</taxon>
        <taxon>Candidatus Bipolaricaulis</taxon>
    </lineage>
</organism>
<evidence type="ECO:0000256" key="1">
    <source>
        <dbReference type="ARBA" id="ARBA00004496"/>
    </source>
</evidence>
<evidence type="ECO:0000313" key="10">
    <source>
        <dbReference type="EMBL" id="SQD92867.1"/>
    </source>
</evidence>
<dbReference type="InterPro" id="IPR012796">
    <property type="entry name" value="Lysidine-tRNA-synth_C"/>
</dbReference>
<keyword evidence="4 8" id="KW-0819">tRNA processing</keyword>
<dbReference type="GO" id="GO:0032267">
    <property type="term" value="F:tRNA(Ile)-lysidine synthase activity"/>
    <property type="evidence" value="ECO:0007669"/>
    <property type="project" value="UniProtKB-EC"/>
</dbReference>
<gene>
    <name evidence="8 10" type="primary">tilS</name>
    <name evidence="10" type="ORF">BARAN1_0843</name>
</gene>
<dbReference type="PANTHER" id="PTHR43033">
    <property type="entry name" value="TRNA(ILE)-LYSIDINE SYNTHASE-RELATED"/>
    <property type="match status" value="1"/>
</dbReference>
<dbReference type="GO" id="GO:0005524">
    <property type="term" value="F:ATP binding"/>
    <property type="evidence" value="ECO:0007669"/>
    <property type="project" value="UniProtKB-UniRule"/>
</dbReference>
<dbReference type="KEGG" id="bana:BARAN1_0843"/>
<dbReference type="InterPro" id="IPR011063">
    <property type="entry name" value="TilS/TtcA_N"/>
</dbReference>
<evidence type="ECO:0000256" key="6">
    <source>
        <dbReference type="ARBA" id="ARBA00022840"/>
    </source>
</evidence>
<dbReference type="CDD" id="cd01992">
    <property type="entry name" value="TilS_N"/>
    <property type="match status" value="1"/>
</dbReference>
<comment type="catalytic activity">
    <reaction evidence="7 8">
        <text>cytidine(34) in tRNA(Ile2) + L-lysine + ATP = lysidine(34) in tRNA(Ile2) + AMP + diphosphate + H(+)</text>
        <dbReference type="Rhea" id="RHEA:43744"/>
        <dbReference type="Rhea" id="RHEA-COMP:10625"/>
        <dbReference type="Rhea" id="RHEA-COMP:10670"/>
        <dbReference type="ChEBI" id="CHEBI:15378"/>
        <dbReference type="ChEBI" id="CHEBI:30616"/>
        <dbReference type="ChEBI" id="CHEBI:32551"/>
        <dbReference type="ChEBI" id="CHEBI:33019"/>
        <dbReference type="ChEBI" id="CHEBI:82748"/>
        <dbReference type="ChEBI" id="CHEBI:83665"/>
        <dbReference type="ChEBI" id="CHEBI:456215"/>
        <dbReference type="EC" id="6.3.4.19"/>
    </reaction>
</comment>